<dbReference type="AlphaFoldDB" id="A0A1H0ZGS7"/>
<dbReference type="EMBL" id="FNJW01000008">
    <property type="protein sequence ID" value="SDQ26633.1"/>
    <property type="molecule type" value="Genomic_DNA"/>
</dbReference>
<gene>
    <name evidence="5" type="ORF">SAMN04487752_1511</name>
</gene>
<dbReference type="SMART" id="SM00345">
    <property type="entry name" value="HTH_GNTR"/>
    <property type="match status" value="1"/>
</dbReference>
<evidence type="ECO:0000256" key="2">
    <source>
        <dbReference type="ARBA" id="ARBA00023125"/>
    </source>
</evidence>
<keyword evidence="1" id="KW-0805">Transcription regulation</keyword>
<dbReference type="SMART" id="SM00866">
    <property type="entry name" value="UTRA"/>
    <property type="match status" value="1"/>
</dbReference>
<dbReference type="CDD" id="cd07377">
    <property type="entry name" value="WHTH_GntR"/>
    <property type="match status" value="1"/>
</dbReference>
<protein>
    <submittedName>
        <fullName evidence="5">DNA-binding transcriptional regulator, GntR family</fullName>
    </submittedName>
</protein>
<evidence type="ECO:0000313" key="5">
    <source>
        <dbReference type="EMBL" id="SDQ26633.1"/>
    </source>
</evidence>
<evidence type="ECO:0000313" key="6">
    <source>
        <dbReference type="Proteomes" id="UP000199481"/>
    </source>
</evidence>
<dbReference type="InterPro" id="IPR036388">
    <property type="entry name" value="WH-like_DNA-bd_sf"/>
</dbReference>
<keyword evidence="6" id="KW-1185">Reference proteome</keyword>
<proteinExistence type="predicted"/>
<dbReference type="GO" id="GO:0045892">
    <property type="term" value="P:negative regulation of DNA-templated transcription"/>
    <property type="evidence" value="ECO:0007669"/>
    <property type="project" value="TreeGrafter"/>
</dbReference>
<dbReference type="GO" id="GO:0003700">
    <property type="term" value="F:DNA-binding transcription factor activity"/>
    <property type="evidence" value="ECO:0007669"/>
    <property type="project" value="InterPro"/>
</dbReference>
<dbReference type="RefSeq" id="WP_089976727.1">
    <property type="nucleotide sequence ID" value="NZ_FNJW01000008.1"/>
</dbReference>
<dbReference type="PROSITE" id="PS50949">
    <property type="entry name" value="HTH_GNTR"/>
    <property type="match status" value="1"/>
</dbReference>
<evidence type="ECO:0000256" key="3">
    <source>
        <dbReference type="ARBA" id="ARBA00023163"/>
    </source>
</evidence>
<dbReference type="Proteomes" id="UP000199481">
    <property type="component" value="Unassembled WGS sequence"/>
</dbReference>
<name>A0A1H0ZGS7_9LACT</name>
<keyword evidence="2 5" id="KW-0238">DNA-binding</keyword>
<dbReference type="Pfam" id="PF00392">
    <property type="entry name" value="GntR"/>
    <property type="match status" value="1"/>
</dbReference>
<dbReference type="SUPFAM" id="SSF46785">
    <property type="entry name" value="Winged helix' DNA-binding domain"/>
    <property type="match status" value="1"/>
</dbReference>
<dbReference type="PANTHER" id="PTHR44846:SF17">
    <property type="entry name" value="GNTR-FAMILY TRANSCRIPTIONAL REGULATOR"/>
    <property type="match status" value="1"/>
</dbReference>
<dbReference type="InterPro" id="IPR028978">
    <property type="entry name" value="Chorismate_lyase_/UTRA_dom_sf"/>
</dbReference>
<dbReference type="InterPro" id="IPR000524">
    <property type="entry name" value="Tscrpt_reg_HTH_GntR"/>
</dbReference>
<dbReference type="InterPro" id="IPR011663">
    <property type="entry name" value="UTRA"/>
</dbReference>
<dbReference type="InterPro" id="IPR036390">
    <property type="entry name" value="WH_DNA-bd_sf"/>
</dbReference>
<evidence type="ECO:0000259" key="4">
    <source>
        <dbReference type="PROSITE" id="PS50949"/>
    </source>
</evidence>
<organism evidence="5 6">
    <name type="scientific">Carnobacterium viridans</name>
    <dbReference type="NCBI Taxonomy" id="174587"/>
    <lineage>
        <taxon>Bacteria</taxon>
        <taxon>Bacillati</taxon>
        <taxon>Bacillota</taxon>
        <taxon>Bacilli</taxon>
        <taxon>Lactobacillales</taxon>
        <taxon>Carnobacteriaceae</taxon>
        <taxon>Carnobacterium</taxon>
    </lineage>
</organism>
<reference evidence="6" key="1">
    <citation type="submission" date="2016-10" db="EMBL/GenBank/DDBJ databases">
        <authorList>
            <person name="Varghese N."/>
            <person name="Submissions S."/>
        </authorList>
    </citation>
    <scope>NUCLEOTIDE SEQUENCE [LARGE SCALE GENOMIC DNA]</scope>
    <source>
        <strain evidence="6">MPL-11</strain>
    </source>
</reference>
<sequence length="237" mass="28341">MKIPKYQQIKDDLLKKIEVGEFKHGDRFYSEAELVKLYNVSSITVIRAVQELVNDGYLLRFQGKGTYVSRSRKRKLVEFSDIEIYAGEPETVEVLSLKIQHNEEKRKELKLRKKEDYYEIVRLRKVNEDPFLLHLSYIPSQFIKNDVPSLDYYDSIYNRFKSDFNIYMYDEESKETNEICFPTDDWVAKLLQMNTNEPTIRQEKKTILQDGTVAEVVVSYKKWNYYKIELSSFKDQY</sequence>
<keyword evidence="3" id="KW-0804">Transcription</keyword>
<dbReference type="Gene3D" id="3.40.1410.10">
    <property type="entry name" value="Chorismate lyase-like"/>
    <property type="match status" value="1"/>
</dbReference>
<dbReference type="Pfam" id="PF07702">
    <property type="entry name" value="UTRA"/>
    <property type="match status" value="1"/>
</dbReference>
<dbReference type="InterPro" id="IPR050679">
    <property type="entry name" value="Bact_HTH_transcr_reg"/>
</dbReference>
<dbReference type="PANTHER" id="PTHR44846">
    <property type="entry name" value="MANNOSYL-D-GLYCERATE TRANSPORT/METABOLISM SYSTEM REPRESSOR MNGR-RELATED"/>
    <property type="match status" value="1"/>
</dbReference>
<evidence type="ECO:0000256" key="1">
    <source>
        <dbReference type="ARBA" id="ARBA00023015"/>
    </source>
</evidence>
<feature type="domain" description="HTH gntR-type" evidence="4">
    <location>
        <begin position="3"/>
        <end position="71"/>
    </location>
</feature>
<accession>A0A1H0ZGS7</accession>
<dbReference type="OrthoDB" id="457376at2"/>
<dbReference type="GO" id="GO:0003677">
    <property type="term" value="F:DNA binding"/>
    <property type="evidence" value="ECO:0007669"/>
    <property type="project" value="UniProtKB-KW"/>
</dbReference>
<dbReference type="Gene3D" id="1.10.10.10">
    <property type="entry name" value="Winged helix-like DNA-binding domain superfamily/Winged helix DNA-binding domain"/>
    <property type="match status" value="1"/>
</dbReference>
<dbReference type="SUPFAM" id="SSF64288">
    <property type="entry name" value="Chorismate lyase-like"/>
    <property type="match status" value="1"/>
</dbReference>